<dbReference type="CDD" id="cd00371">
    <property type="entry name" value="HMA"/>
    <property type="match status" value="1"/>
</dbReference>
<dbReference type="SUPFAM" id="SSF55008">
    <property type="entry name" value="HMA, heavy metal-associated domain"/>
    <property type="match status" value="1"/>
</dbReference>
<feature type="domain" description="HMA" evidence="1">
    <location>
        <begin position="1"/>
        <end position="58"/>
    </location>
</feature>
<keyword evidence="3" id="KW-1185">Reference proteome</keyword>
<dbReference type="GO" id="GO:0046872">
    <property type="term" value="F:metal ion binding"/>
    <property type="evidence" value="ECO:0007669"/>
    <property type="project" value="InterPro"/>
</dbReference>
<evidence type="ECO:0000313" key="2">
    <source>
        <dbReference type="EMBL" id="PHK94139.1"/>
    </source>
</evidence>
<reference evidence="2 3" key="1">
    <citation type="submission" date="2017-10" db="EMBL/GenBank/DDBJ databases">
        <authorList>
            <person name="Banno H."/>
            <person name="Chua N.-H."/>
        </authorList>
    </citation>
    <scope>NUCLEOTIDE SEQUENCE [LARGE SCALE GENOMIC DNA]</scope>
    <source>
        <strain evidence="2 3">YW11</strain>
    </source>
</reference>
<dbReference type="OrthoDB" id="9814359at2"/>
<dbReference type="PROSITE" id="PS50846">
    <property type="entry name" value="HMA_2"/>
    <property type="match status" value="1"/>
</dbReference>
<dbReference type="Proteomes" id="UP000223527">
    <property type="component" value="Unassembled WGS sequence"/>
</dbReference>
<dbReference type="InterPro" id="IPR036163">
    <property type="entry name" value="HMA_dom_sf"/>
</dbReference>
<organism evidence="2 3">
    <name type="scientific">Teichococcus rhizosphaerae</name>
    <dbReference type="NCBI Taxonomy" id="1335062"/>
    <lineage>
        <taxon>Bacteria</taxon>
        <taxon>Pseudomonadati</taxon>
        <taxon>Pseudomonadota</taxon>
        <taxon>Alphaproteobacteria</taxon>
        <taxon>Acetobacterales</taxon>
        <taxon>Roseomonadaceae</taxon>
        <taxon>Roseomonas</taxon>
    </lineage>
</organism>
<name>A0A2C7A812_9PROT</name>
<accession>A0A2C7A812</accession>
<evidence type="ECO:0000259" key="1">
    <source>
        <dbReference type="PROSITE" id="PS50846"/>
    </source>
</evidence>
<protein>
    <submittedName>
        <fullName evidence="2">Copper-transporting ATPase</fullName>
    </submittedName>
</protein>
<dbReference type="Gene3D" id="3.30.70.100">
    <property type="match status" value="1"/>
</dbReference>
<comment type="caution">
    <text evidence="2">The sequence shown here is derived from an EMBL/GenBank/DDBJ whole genome shotgun (WGS) entry which is preliminary data.</text>
</comment>
<proteinExistence type="predicted"/>
<dbReference type="EMBL" id="PDNU01000031">
    <property type="protein sequence ID" value="PHK94139.1"/>
    <property type="molecule type" value="Genomic_DNA"/>
</dbReference>
<dbReference type="Pfam" id="PF00403">
    <property type="entry name" value="HMA"/>
    <property type="match status" value="1"/>
</dbReference>
<gene>
    <name evidence="2" type="ORF">CR162_15040</name>
</gene>
<dbReference type="AlphaFoldDB" id="A0A2C7A812"/>
<dbReference type="InterPro" id="IPR006121">
    <property type="entry name" value="HMA_dom"/>
</dbReference>
<evidence type="ECO:0000313" key="3">
    <source>
        <dbReference type="Proteomes" id="UP000223527"/>
    </source>
</evidence>
<sequence length="61" mass="6537">MDCSGCALKIEDAVEQLGGAQDIQANYKTQTLELRLDEATTPRTALEEKIRGLGYGVAPLA</sequence>